<dbReference type="RefSeq" id="WP_132074797.1">
    <property type="nucleotide sequence ID" value="NZ_SLUI01000001.1"/>
</dbReference>
<dbReference type="GO" id="GO:0005737">
    <property type="term" value="C:cytoplasm"/>
    <property type="evidence" value="ECO:0007669"/>
    <property type="project" value="TreeGrafter"/>
</dbReference>
<evidence type="ECO:0000256" key="2">
    <source>
        <dbReference type="ARBA" id="ARBA00022485"/>
    </source>
</evidence>
<dbReference type="InterPro" id="IPR006638">
    <property type="entry name" value="Elp3/MiaA/NifB-like_rSAM"/>
</dbReference>
<sequence length="352" mass="39552">MKGIKHYIIPVFIPHYGCTHQCIFCNQQKITGAATPVDAGYVQQTIDLHVERITEPRYIEVAFYGGSFTALPINEQRQLLLPAYQAWQGGKVNGIRLSTRPDCISEEIIDNLLAYQVTVVELGVQSLDEQVLAKAQRGHTVDDVTSAVHLLRGRQIPFGIQIMPGLPGEDQLSLLVTANRAVALKPHFARLYPTIVIDKTELATQYRQGQYQPLTLEKAIQHTAFLKLFFEQHSIPVIRTGLQATEELDKGTTVLAGPYHPAFGELVDGYLFYQMGLKALEAARPSTEPIIIRHHRRDHSKIRGISNCYFTKLQQAAQRPIKLLEGNLQEGEISLEEGLSQQIISRKMLFFT</sequence>
<feature type="domain" description="Radical SAM core" evidence="7">
    <location>
        <begin position="1"/>
        <end position="239"/>
    </location>
</feature>
<dbReference type="InterPro" id="IPR023404">
    <property type="entry name" value="rSAM_horseshoe"/>
</dbReference>
<dbReference type="PROSITE" id="PS51918">
    <property type="entry name" value="RADICAL_SAM"/>
    <property type="match status" value="1"/>
</dbReference>
<dbReference type="GO" id="GO:0051539">
    <property type="term" value="F:4 iron, 4 sulfur cluster binding"/>
    <property type="evidence" value="ECO:0007669"/>
    <property type="project" value="UniProtKB-KW"/>
</dbReference>
<reference evidence="8 9" key="1">
    <citation type="submission" date="2019-03" db="EMBL/GenBank/DDBJ databases">
        <title>Genomic Encyclopedia of Type Strains, Phase IV (KMG-IV): sequencing the most valuable type-strain genomes for metagenomic binning, comparative biology and taxonomic classification.</title>
        <authorList>
            <person name="Goeker M."/>
        </authorList>
    </citation>
    <scope>NUCLEOTIDE SEQUENCE [LARGE SCALE GENOMIC DNA]</scope>
    <source>
        <strain evidence="8 9">DSM 15969</strain>
    </source>
</reference>
<evidence type="ECO:0000256" key="4">
    <source>
        <dbReference type="ARBA" id="ARBA00022723"/>
    </source>
</evidence>
<dbReference type="InterPro" id="IPR039661">
    <property type="entry name" value="ELP3"/>
</dbReference>
<dbReference type="InterPro" id="IPR032432">
    <property type="entry name" value="Radical_SAM_C"/>
</dbReference>
<keyword evidence="9" id="KW-1185">Reference proteome</keyword>
<dbReference type="EMBL" id="SLUI01000001">
    <property type="protein sequence ID" value="TCL40222.1"/>
    <property type="molecule type" value="Genomic_DNA"/>
</dbReference>
<comment type="cofactor">
    <cofactor evidence="1">
        <name>[4Fe-4S] cluster</name>
        <dbReference type="ChEBI" id="CHEBI:49883"/>
    </cofactor>
</comment>
<dbReference type="SFLD" id="SFLDS00029">
    <property type="entry name" value="Radical_SAM"/>
    <property type="match status" value="1"/>
</dbReference>
<keyword evidence="2" id="KW-0004">4Fe-4S</keyword>
<dbReference type="SUPFAM" id="SSF102114">
    <property type="entry name" value="Radical SAM enzymes"/>
    <property type="match status" value="1"/>
</dbReference>
<keyword evidence="6" id="KW-0411">Iron-sulfur</keyword>
<evidence type="ECO:0000256" key="1">
    <source>
        <dbReference type="ARBA" id="ARBA00001966"/>
    </source>
</evidence>
<dbReference type="Pfam" id="PF04055">
    <property type="entry name" value="Radical_SAM"/>
    <property type="match status" value="1"/>
</dbReference>
<name>A0A4R1Q597_9FIRM</name>
<gene>
    <name evidence="8" type="ORF">EV210_101423</name>
</gene>
<keyword evidence="4" id="KW-0479">Metal-binding</keyword>
<dbReference type="GO" id="GO:0003824">
    <property type="term" value="F:catalytic activity"/>
    <property type="evidence" value="ECO:0007669"/>
    <property type="project" value="InterPro"/>
</dbReference>
<protein>
    <submittedName>
        <fullName evidence="8">Radical SAM family protein</fullName>
    </submittedName>
</protein>
<organism evidence="8 9">
    <name type="scientific">Anaerospora hongkongensis</name>
    <dbReference type="NCBI Taxonomy" id="244830"/>
    <lineage>
        <taxon>Bacteria</taxon>
        <taxon>Bacillati</taxon>
        <taxon>Bacillota</taxon>
        <taxon>Negativicutes</taxon>
        <taxon>Selenomonadales</taxon>
        <taxon>Sporomusaceae</taxon>
        <taxon>Anaerospora</taxon>
    </lineage>
</organism>
<dbReference type="InterPro" id="IPR058240">
    <property type="entry name" value="rSAM_sf"/>
</dbReference>
<keyword evidence="5" id="KW-0408">Iron</keyword>
<evidence type="ECO:0000313" key="8">
    <source>
        <dbReference type="EMBL" id="TCL40222.1"/>
    </source>
</evidence>
<dbReference type="Pfam" id="PF16199">
    <property type="entry name" value="Radical_SAM_C"/>
    <property type="match status" value="1"/>
</dbReference>
<dbReference type="Gene3D" id="3.80.30.20">
    <property type="entry name" value="tm_1862 like domain"/>
    <property type="match status" value="1"/>
</dbReference>
<dbReference type="SFLD" id="SFLDG01086">
    <property type="entry name" value="elongater_protein-like"/>
    <property type="match status" value="1"/>
</dbReference>
<dbReference type="OrthoDB" id="9815044at2"/>
<dbReference type="AlphaFoldDB" id="A0A4R1Q597"/>
<accession>A0A4R1Q597</accession>
<dbReference type="Proteomes" id="UP000295063">
    <property type="component" value="Unassembled WGS sequence"/>
</dbReference>
<evidence type="ECO:0000313" key="9">
    <source>
        <dbReference type="Proteomes" id="UP000295063"/>
    </source>
</evidence>
<proteinExistence type="predicted"/>
<evidence type="ECO:0000259" key="7">
    <source>
        <dbReference type="PROSITE" id="PS51918"/>
    </source>
</evidence>
<dbReference type="InterPro" id="IPR007197">
    <property type="entry name" value="rSAM"/>
</dbReference>
<dbReference type="GO" id="GO:0002926">
    <property type="term" value="P:tRNA wobble base 5-methoxycarbonylmethyl-2-thiouridinylation"/>
    <property type="evidence" value="ECO:0007669"/>
    <property type="project" value="TreeGrafter"/>
</dbReference>
<dbReference type="SMART" id="SM00729">
    <property type="entry name" value="Elp3"/>
    <property type="match status" value="1"/>
</dbReference>
<dbReference type="PANTHER" id="PTHR11135:SF0">
    <property type="entry name" value="ELONGATOR COMPLEX PROTEIN 3"/>
    <property type="match status" value="1"/>
</dbReference>
<evidence type="ECO:0000256" key="3">
    <source>
        <dbReference type="ARBA" id="ARBA00022691"/>
    </source>
</evidence>
<evidence type="ECO:0000256" key="6">
    <source>
        <dbReference type="ARBA" id="ARBA00023014"/>
    </source>
</evidence>
<comment type="caution">
    <text evidence="8">The sequence shown here is derived from an EMBL/GenBank/DDBJ whole genome shotgun (WGS) entry which is preliminary data.</text>
</comment>
<dbReference type="PANTHER" id="PTHR11135">
    <property type="entry name" value="HISTONE ACETYLTRANSFERASE-RELATED"/>
    <property type="match status" value="1"/>
</dbReference>
<evidence type="ECO:0000256" key="5">
    <source>
        <dbReference type="ARBA" id="ARBA00023004"/>
    </source>
</evidence>
<dbReference type="SFLD" id="SFLDG01082">
    <property type="entry name" value="B12-binding_domain_containing"/>
    <property type="match status" value="1"/>
</dbReference>
<dbReference type="GO" id="GO:0046872">
    <property type="term" value="F:metal ion binding"/>
    <property type="evidence" value="ECO:0007669"/>
    <property type="project" value="UniProtKB-KW"/>
</dbReference>
<keyword evidence="3" id="KW-0949">S-adenosyl-L-methionine</keyword>
<dbReference type="CDD" id="cd01335">
    <property type="entry name" value="Radical_SAM"/>
    <property type="match status" value="1"/>
</dbReference>